<feature type="signal peptide" evidence="1">
    <location>
        <begin position="1"/>
        <end position="27"/>
    </location>
</feature>
<reference evidence="2" key="1">
    <citation type="submission" date="2019-12" db="EMBL/GenBank/DDBJ databases">
        <title>An insight into the sialome of adult female Ixodes ricinus ticks feeding for 6 days.</title>
        <authorList>
            <person name="Perner J."/>
            <person name="Ribeiro J.M.C."/>
        </authorList>
    </citation>
    <scope>NUCLEOTIDE SEQUENCE</scope>
    <source>
        <strain evidence="2">Semi-engorged</strain>
        <tissue evidence="2">Salivary glands</tissue>
    </source>
</reference>
<proteinExistence type="predicted"/>
<keyword evidence="1" id="KW-0732">Signal</keyword>
<name>A0A6B0UR89_IXORI</name>
<dbReference type="AlphaFoldDB" id="A0A6B0UR89"/>
<sequence>MMRRVACLARLALVQGSLLSKPSRVASQQWTPHQHCQYGNINTNMRATAQMMCLNKSNGSLHYLWEGRPCLKEMSNTLLPGHQKNSTMSVCSLLKVLRELLNKERELVKGLKQPQRCSRACNLTQNWTANL</sequence>
<feature type="chain" id="PRO_5025507252" evidence="1">
    <location>
        <begin position="28"/>
        <end position="131"/>
    </location>
</feature>
<evidence type="ECO:0000256" key="1">
    <source>
        <dbReference type="SAM" id="SignalP"/>
    </source>
</evidence>
<organism evidence="2">
    <name type="scientific">Ixodes ricinus</name>
    <name type="common">Common tick</name>
    <name type="synonym">Acarus ricinus</name>
    <dbReference type="NCBI Taxonomy" id="34613"/>
    <lineage>
        <taxon>Eukaryota</taxon>
        <taxon>Metazoa</taxon>
        <taxon>Ecdysozoa</taxon>
        <taxon>Arthropoda</taxon>
        <taxon>Chelicerata</taxon>
        <taxon>Arachnida</taxon>
        <taxon>Acari</taxon>
        <taxon>Parasitiformes</taxon>
        <taxon>Ixodida</taxon>
        <taxon>Ixodoidea</taxon>
        <taxon>Ixodidae</taxon>
        <taxon>Ixodinae</taxon>
        <taxon>Ixodes</taxon>
    </lineage>
</organism>
<accession>A0A6B0UR89</accession>
<evidence type="ECO:0000313" key="2">
    <source>
        <dbReference type="EMBL" id="MXU92289.1"/>
    </source>
</evidence>
<protein>
    <submittedName>
        <fullName evidence="2">Putative secreted protein</fullName>
    </submittedName>
</protein>
<dbReference type="EMBL" id="GIFC01010206">
    <property type="protein sequence ID" value="MXU92289.1"/>
    <property type="molecule type" value="Transcribed_RNA"/>
</dbReference>